<proteinExistence type="predicted"/>
<feature type="compositionally biased region" description="Polar residues" evidence="1">
    <location>
        <begin position="60"/>
        <end position="72"/>
    </location>
</feature>
<feature type="region of interest" description="Disordered" evidence="1">
    <location>
        <begin position="60"/>
        <end position="81"/>
    </location>
</feature>
<keyword evidence="4" id="KW-1185">Reference proteome</keyword>
<keyword evidence="2" id="KW-0472">Membrane</keyword>
<dbReference type="Proteomes" id="UP000679341">
    <property type="component" value="Chromosome"/>
</dbReference>
<evidence type="ECO:0000256" key="2">
    <source>
        <dbReference type="SAM" id="Phobius"/>
    </source>
</evidence>
<dbReference type="KEGG" id="hss:J7656_05020"/>
<name>A0A8T8LQJ3_9EURY</name>
<reference evidence="3 4" key="1">
    <citation type="submission" date="2021-03" db="EMBL/GenBank/DDBJ databases">
        <title>Halorubrum sodomense MBLA0099, Whole genome shotgun sequencing.</title>
        <authorList>
            <person name="Seo M.-J."/>
            <person name="Cho E.-S."/>
            <person name="Hwang C.Y."/>
        </authorList>
    </citation>
    <scope>NUCLEOTIDE SEQUENCE [LARGE SCALE GENOMIC DNA]</scope>
    <source>
        <strain evidence="3 4">MBLA0099</strain>
    </source>
</reference>
<dbReference type="RefSeq" id="WP_211554288.1">
    <property type="nucleotide sequence ID" value="NZ_CP073695.1"/>
</dbReference>
<organism evidence="3 4">
    <name type="scientific">Halorubrum ruber</name>
    <dbReference type="NCBI Taxonomy" id="2982524"/>
    <lineage>
        <taxon>Archaea</taxon>
        <taxon>Methanobacteriati</taxon>
        <taxon>Methanobacteriota</taxon>
        <taxon>Stenosarchaea group</taxon>
        <taxon>Halobacteria</taxon>
        <taxon>Halobacteriales</taxon>
        <taxon>Haloferacaceae</taxon>
        <taxon>Halorubrum</taxon>
    </lineage>
</organism>
<accession>A0A8T8LQJ3</accession>
<sequence>MLLLTGAFVVSFAVAAVTGASSVSVSMAPAVGANSTGVLRGAFLVGLVGFVGAVAQGTAVTRGSGPRSSPDLSPSRWGRSL</sequence>
<evidence type="ECO:0000313" key="3">
    <source>
        <dbReference type="EMBL" id="QUO48711.1"/>
    </source>
</evidence>
<dbReference type="GeneID" id="64826878"/>
<dbReference type="AlphaFoldDB" id="A0A8T8LQJ3"/>
<evidence type="ECO:0000313" key="4">
    <source>
        <dbReference type="Proteomes" id="UP000679341"/>
    </source>
</evidence>
<keyword evidence="2" id="KW-0812">Transmembrane</keyword>
<evidence type="ECO:0000256" key="1">
    <source>
        <dbReference type="SAM" id="MobiDB-lite"/>
    </source>
</evidence>
<keyword evidence="2" id="KW-1133">Transmembrane helix</keyword>
<gene>
    <name evidence="3" type="ORF">J7656_05020</name>
</gene>
<dbReference type="EMBL" id="CP073695">
    <property type="protein sequence ID" value="QUO48711.1"/>
    <property type="molecule type" value="Genomic_DNA"/>
</dbReference>
<feature type="transmembrane region" description="Helical" evidence="2">
    <location>
        <begin position="42"/>
        <end position="60"/>
    </location>
</feature>
<protein>
    <submittedName>
        <fullName evidence="3">Uncharacterized protein</fullName>
    </submittedName>
</protein>